<evidence type="ECO:0000256" key="5">
    <source>
        <dbReference type="ARBA" id="ARBA00022837"/>
    </source>
</evidence>
<dbReference type="Gene3D" id="1.10.238.10">
    <property type="entry name" value="EF-hand"/>
    <property type="match status" value="2"/>
</dbReference>
<evidence type="ECO:0000256" key="4">
    <source>
        <dbReference type="ARBA" id="ARBA00022737"/>
    </source>
</evidence>
<dbReference type="Proteomes" id="UP000654075">
    <property type="component" value="Unassembled WGS sequence"/>
</dbReference>
<protein>
    <recommendedName>
        <fullName evidence="7">EF-hand domain-containing protein</fullName>
    </recommendedName>
</protein>
<comment type="caution">
    <text evidence="8">The sequence shown here is derived from an EMBL/GenBank/DDBJ whole genome shotgun (WGS) entry which is preliminary data.</text>
</comment>
<keyword evidence="9" id="KW-1185">Reference proteome</keyword>
<feature type="domain" description="EF-hand" evidence="7">
    <location>
        <begin position="61"/>
        <end position="96"/>
    </location>
</feature>
<keyword evidence="6" id="KW-0449">Lipoprotein</keyword>
<accession>A0A813FD65</accession>
<evidence type="ECO:0000256" key="1">
    <source>
        <dbReference type="ARBA" id="ARBA00006049"/>
    </source>
</evidence>
<keyword evidence="2" id="KW-0519">Myristate</keyword>
<sequence>MGAGGSKAPEGILDYAEAVRRLGHEEVEKIEEGFARLAVGGQLRRAEFRNGFLNSGAGDPVPEALAEALFSSFDSDASGSLSVRQFVCGVAVLRDGCPEEKLRLLFNVYDADRDQRLSDRDLRHFACALDDGRGNTRERAVDSALKALAQAGPSVGFETFSEWARLHIDSPLVDWVFDLRHRLTEGAAAAARGGSPAVDAEMPINGIAGDHGAWRMRPLERTVSAQERDEFAALISWSQEVGLEPPVTTELRAAWLAVVEGSQFGVVDLDAFLKAFPSAPRELLQRLFHALDVSKSGTVAVREWIQGLATCLTGSPAERMDLIFRLFADPADSPGLHEDI</sequence>
<organism evidence="8 9">
    <name type="scientific">Polarella glacialis</name>
    <name type="common">Dinoflagellate</name>
    <dbReference type="NCBI Taxonomy" id="89957"/>
    <lineage>
        <taxon>Eukaryota</taxon>
        <taxon>Sar</taxon>
        <taxon>Alveolata</taxon>
        <taxon>Dinophyceae</taxon>
        <taxon>Suessiales</taxon>
        <taxon>Suessiaceae</taxon>
        <taxon>Polarella</taxon>
    </lineage>
</organism>
<dbReference type="PANTHER" id="PTHR23055">
    <property type="entry name" value="CALCIUM BINDING PROTEINS"/>
    <property type="match status" value="1"/>
</dbReference>
<reference evidence="8" key="1">
    <citation type="submission" date="2021-02" db="EMBL/GenBank/DDBJ databases">
        <authorList>
            <person name="Dougan E. K."/>
            <person name="Rhodes N."/>
            <person name="Thang M."/>
            <person name="Chan C."/>
        </authorList>
    </citation>
    <scope>NUCLEOTIDE SEQUENCE</scope>
</reference>
<evidence type="ECO:0000256" key="3">
    <source>
        <dbReference type="ARBA" id="ARBA00022723"/>
    </source>
</evidence>
<dbReference type="EMBL" id="CAJNNV010022773">
    <property type="protein sequence ID" value="CAE8608335.1"/>
    <property type="molecule type" value="Genomic_DNA"/>
</dbReference>
<dbReference type="InterPro" id="IPR011992">
    <property type="entry name" value="EF-hand-dom_pair"/>
</dbReference>
<evidence type="ECO:0000256" key="6">
    <source>
        <dbReference type="ARBA" id="ARBA00023288"/>
    </source>
</evidence>
<name>A0A813FD65_POLGL</name>
<dbReference type="SMART" id="SM00054">
    <property type="entry name" value="EFh"/>
    <property type="match status" value="3"/>
</dbReference>
<dbReference type="InterPro" id="IPR018247">
    <property type="entry name" value="EF_Hand_1_Ca_BS"/>
</dbReference>
<keyword evidence="3" id="KW-0479">Metal-binding</keyword>
<feature type="domain" description="EF-hand" evidence="7">
    <location>
        <begin position="279"/>
        <end position="314"/>
    </location>
</feature>
<dbReference type="InterPro" id="IPR028846">
    <property type="entry name" value="Recoverin"/>
</dbReference>
<evidence type="ECO:0000313" key="8">
    <source>
        <dbReference type="EMBL" id="CAE8608335.1"/>
    </source>
</evidence>
<dbReference type="PANTHER" id="PTHR23055:SF178">
    <property type="entry name" value="NEUROCALCIN HOMOLOG"/>
    <property type="match status" value="1"/>
</dbReference>
<dbReference type="GO" id="GO:0005509">
    <property type="term" value="F:calcium ion binding"/>
    <property type="evidence" value="ECO:0007669"/>
    <property type="project" value="InterPro"/>
</dbReference>
<evidence type="ECO:0000259" key="7">
    <source>
        <dbReference type="PROSITE" id="PS50222"/>
    </source>
</evidence>
<keyword evidence="5" id="KW-0106">Calcium</keyword>
<dbReference type="SUPFAM" id="SSF47473">
    <property type="entry name" value="EF-hand"/>
    <property type="match status" value="2"/>
</dbReference>
<keyword evidence="4" id="KW-0677">Repeat</keyword>
<dbReference type="OrthoDB" id="167398at2759"/>
<dbReference type="InterPro" id="IPR002048">
    <property type="entry name" value="EF_hand_dom"/>
</dbReference>
<dbReference type="AlphaFoldDB" id="A0A813FD65"/>
<dbReference type="PROSITE" id="PS00018">
    <property type="entry name" value="EF_HAND_1"/>
    <property type="match status" value="2"/>
</dbReference>
<evidence type="ECO:0000313" key="9">
    <source>
        <dbReference type="Proteomes" id="UP000654075"/>
    </source>
</evidence>
<evidence type="ECO:0000256" key="2">
    <source>
        <dbReference type="ARBA" id="ARBA00022707"/>
    </source>
</evidence>
<gene>
    <name evidence="8" type="ORF">PGLA1383_LOCUS26204</name>
</gene>
<dbReference type="PROSITE" id="PS50222">
    <property type="entry name" value="EF_HAND_2"/>
    <property type="match status" value="2"/>
</dbReference>
<proteinExistence type="inferred from homology"/>
<comment type="similarity">
    <text evidence="1">Belongs to the recoverin family.</text>
</comment>